<dbReference type="Proteomes" id="UP000262832">
    <property type="component" value="Chromosome I"/>
</dbReference>
<dbReference type="InterPro" id="IPR042211">
    <property type="entry name" value="CRISPR-assoc_Cas1_N"/>
</dbReference>
<keyword evidence="7 10" id="KW-0238">DNA-binding</keyword>
<dbReference type="InterPro" id="IPR019267">
    <property type="entry name" value="CRISPR-assoc_Cas6_C"/>
</dbReference>
<dbReference type="Gene3D" id="3.100.10.20">
    <property type="entry name" value="CRISPR-associated endonuclease Cas1, N-terminal domain"/>
    <property type="match status" value="1"/>
</dbReference>
<comment type="function">
    <text evidence="10">CRISPR (clustered regularly interspaced short palindromic repeat), is an adaptive immune system that provides protection against mobile genetic elements (viruses, transposable elements and conjugative plasmids). CRISPR clusters contain spacers, sequences complementary to antecedent mobile elements, and target invading nucleic acids. CRISPR clusters are transcribed and processed into CRISPR RNA (crRNA). Acts as a dsDNA endonuclease. Involved in the integration of spacer DNA into the CRISPR cassette.</text>
</comment>
<evidence type="ECO:0000256" key="1">
    <source>
        <dbReference type="ARBA" id="ARBA00022722"/>
    </source>
</evidence>
<evidence type="ECO:0000256" key="7">
    <source>
        <dbReference type="ARBA" id="ARBA00023125"/>
    </source>
</evidence>
<sequence length="938" mass="107096">MRELLTSLLPIRGISVTLKWLSPAELKPFHQPALSAFLRGLIEHKTAFNEGLVIDCPESPRMRYSTGDYYRFTVYAFANYDQPLFHLIQQLSLLPNSAPLTQSKLPFRDNVQLVSICDTFSGQAINDFFELCEYDYDTLCTEASLWQNKTLQAHWLSPARIRRKKEDITNMKGEQRYCRDNAHVPPAMLIERVYNTITSLIRALGGDAPYSPAIPFPQVQGHTHAYWVDANYHDEKGKKKTMGGLLGHVHFSDVEKEWLPWIVLGQYTGIGHYRAFGWGRYQLRQPDGQVSMRRTIAAHPILTGIRDGAWLEDAWTHISQGKTATDKPKTSFKQNYDSLESKLNKVLNESYTVPSLSAFELKQANKDTRTLLIAPFKDRVLQRATAQWLTPILESLFSNRSYGYRPGRSREGAKEQICHLIRKGYRWVAESDIEKFFDKLDRKQIQSRLDGIFQDSTLTNAVLNWLSAPISTNKNIQPRPTGIPQGSPLSPLMANLVLDDFDNDMHSQGYQCIRFADDFIILCKTEAQAKRAMQSAERSLAEHGLSLNQSKTKISPTDKGFEFLGYLFLNDLVVENREKDKQHLDRLKQSLTKSELTFPSTSITSSDEIDQAYQPHSKLVCIAGPRCVLSNAQQRLEIKRDKELVASLAWRQIRSLVIFGQHHITTPALTAALRHDVAVHFSSPMGQYIGSAGSGRPPHGPNLWLKQIHHFDNEKFSLSLSHTLIEAKIKSQAEVLRKRNLDHHSLLQLVNDIPKTKDTMQLNGVEGHASQHYFQQLGSTLPDWANFTGRNRRPPLDPFNTLLSLGYTLLFGYCDSIARSDGLYPWQGFYHKQRSGHASLASDLVEPFRYEVDRFAHKLLTQSQLSEAHFYHDHVGACMMEREARRWYLSQLTQQFLRDVTHSKTKVKASLIDHIHKQNISLTRALAETGTFEPWSIR</sequence>
<keyword evidence="3 10" id="KW-0255">Endonuclease</keyword>
<dbReference type="RefSeq" id="WP_128810812.1">
    <property type="nucleotide sequence ID" value="NZ_CP032093.1"/>
</dbReference>
<dbReference type="Gene3D" id="1.20.120.920">
    <property type="entry name" value="CRISPR-associated endonuclease Cas1, C-terminal domain"/>
    <property type="match status" value="1"/>
</dbReference>
<keyword evidence="13" id="KW-1185">Reference proteome</keyword>
<dbReference type="Pfam" id="PF00078">
    <property type="entry name" value="RVT_1"/>
    <property type="match status" value="1"/>
</dbReference>
<feature type="binding site" evidence="10">
    <location>
        <position position="846"/>
    </location>
    <ligand>
        <name>Mn(2+)</name>
        <dbReference type="ChEBI" id="CHEBI:29035"/>
    </ligand>
</feature>
<dbReference type="InterPro" id="IPR050646">
    <property type="entry name" value="Cas1"/>
</dbReference>
<dbReference type="InterPro" id="IPR002729">
    <property type="entry name" value="CRISPR-assoc_Cas1"/>
</dbReference>
<dbReference type="EMBL" id="CP032093">
    <property type="protein sequence ID" value="AXY00987.1"/>
    <property type="molecule type" value="Genomic_DNA"/>
</dbReference>
<name>A0ABM6YTB1_9VIBR</name>
<dbReference type="InterPro" id="IPR043502">
    <property type="entry name" value="DNA/RNA_pol_sf"/>
</dbReference>
<evidence type="ECO:0000256" key="9">
    <source>
        <dbReference type="ARBA" id="ARBA00038592"/>
    </source>
</evidence>
<dbReference type="CDD" id="cd09634">
    <property type="entry name" value="Cas1_I-II-III"/>
    <property type="match status" value="1"/>
</dbReference>
<dbReference type="GO" id="GO:0004519">
    <property type="term" value="F:endonuclease activity"/>
    <property type="evidence" value="ECO:0007669"/>
    <property type="project" value="UniProtKB-KW"/>
</dbReference>
<feature type="domain" description="Reverse transcriptase" evidence="11">
    <location>
        <begin position="340"/>
        <end position="568"/>
    </location>
</feature>
<gene>
    <name evidence="10 12" type="primary">cas1</name>
    <name evidence="12" type="ORF">D1115_06830</name>
</gene>
<comment type="cofactor">
    <cofactor evidence="10">
        <name>Mg(2+)</name>
        <dbReference type="ChEBI" id="CHEBI:18420"/>
    </cofactor>
    <cofactor evidence="10">
        <name>Mn(2+)</name>
        <dbReference type="ChEBI" id="CHEBI:29035"/>
    </cofactor>
</comment>
<keyword evidence="8 10" id="KW-0464">Manganese</keyword>
<keyword evidence="1 10" id="KW-0540">Nuclease</keyword>
<keyword evidence="4 10" id="KW-0378">Hydrolase</keyword>
<comment type="similarity">
    <text evidence="10">Belongs to the CRISPR-associated endonuclease Cas1 family.</text>
</comment>
<dbReference type="InterPro" id="IPR042206">
    <property type="entry name" value="CRISPR-assoc_Cas1_C"/>
</dbReference>
<dbReference type="InterPro" id="IPR043128">
    <property type="entry name" value="Rev_trsase/Diguanyl_cyclase"/>
</dbReference>
<dbReference type="NCBIfam" id="TIGR00287">
    <property type="entry name" value="cas1"/>
    <property type="match status" value="1"/>
</dbReference>
<evidence type="ECO:0000256" key="6">
    <source>
        <dbReference type="ARBA" id="ARBA00023118"/>
    </source>
</evidence>
<evidence type="ECO:0000313" key="12">
    <source>
        <dbReference type="EMBL" id="AXY00987.1"/>
    </source>
</evidence>
<feature type="binding site" evidence="10">
    <location>
        <position position="766"/>
    </location>
    <ligand>
        <name>Mn(2+)</name>
        <dbReference type="ChEBI" id="CHEBI:29035"/>
    </ligand>
</feature>
<evidence type="ECO:0000256" key="2">
    <source>
        <dbReference type="ARBA" id="ARBA00022723"/>
    </source>
</evidence>
<evidence type="ECO:0000256" key="10">
    <source>
        <dbReference type="HAMAP-Rule" id="MF_01470"/>
    </source>
</evidence>
<proteinExistence type="inferred from homology"/>
<accession>A0ABM6YTB1</accession>
<feature type="binding site" evidence="10">
    <location>
        <position position="831"/>
    </location>
    <ligand>
        <name>Mn(2+)</name>
        <dbReference type="ChEBI" id="CHEBI:29035"/>
    </ligand>
</feature>
<evidence type="ECO:0000256" key="5">
    <source>
        <dbReference type="ARBA" id="ARBA00022842"/>
    </source>
</evidence>
<dbReference type="PROSITE" id="PS50878">
    <property type="entry name" value="RT_POL"/>
    <property type="match status" value="1"/>
</dbReference>
<keyword evidence="5 10" id="KW-0460">Magnesium</keyword>
<dbReference type="EC" id="3.1.-.-" evidence="10"/>
<comment type="subunit">
    <text evidence="9 10">Homodimer, forms a heterotetramer with a Cas2 homodimer.</text>
</comment>
<dbReference type="PANTHER" id="PTHR34353:SF2">
    <property type="entry name" value="CRISPR-ASSOCIATED ENDONUCLEASE CAS1 1"/>
    <property type="match status" value="1"/>
</dbReference>
<dbReference type="CDD" id="cd01651">
    <property type="entry name" value="RT_G2_intron"/>
    <property type="match status" value="1"/>
</dbReference>
<dbReference type="Pfam" id="PF01867">
    <property type="entry name" value="Cas_Cas1"/>
    <property type="match status" value="1"/>
</dbReference>
<evidence type="ECO:0000256" key="3">
    <source>
        <dbReference type="ARBA" id="ARBA00022759"/>
    </source>
</evidence>
<dbReference type="PANTHER" id="PTHR34353">
    <property type="entry name" value="CRISPR-ASSOCIATED ENDONUCLEASE CAS1 1"/>
    <property type="match status" value="1"/>
</dbReference>
<organism evidence="12 13">
    <name type="scientific">Vibrio alfacsensis</name>
    <dbReference type="NCBI Taxonomy" id="1074311"/>
    <lineage>
        <taxon>Bacteria</taxon>
        <taxon>Pseudomonadati</taxon>
        <taxon>Pseudomonadota</taxon>
        <taxon>Gammaproteobacteria</taxon>
        <taxon>Vibrionales</taxon>
        <taxon>Vibrionaceae</taxon>
        <taxon>Vibrio</taxon>
    </lineage>
</organism>
<dbReference type="InterPro" id="IPR000477">
    <property type="entry name" value="RT_dom"/>
</dbReference>
<dbReference type="Gene3D" id="3.30.70.270">
    <property type="match status" value="1"/>
</dbReference>
<evidence type="ECO:0000313" key="13">
    <source>
        <dbReference type="Proteomes" id="UP000262832"/>
    </source>
</evidence>
<reference evidence="12 13" key="1">
    <citation type="submission" date="2018-08" db="EMBL/GenBank/DDBJ databases">
        <title>Genomic taxonomy of the Vibrionaceae family.</title>
        <authorList>
            <person name="Gomez-Gil B."/>
            <person name="Tanaka M."/>
            <person name="Sawabe T."/>
            <person name="Enciso-Ibarra K."/>
        </authorList>
    </citation>
    <scope>NUCLEOTIDE SEQUENCE [LARGE SCALE GENOMIC DNA]</scope>
    <source>
        <strain evidence="12 13">CAIM 1831</strain>
    </source>
</reference>
<keyword evidence="2 10" id="KW-0479">Metal-binding</keyword>
<evidence type="ECO:0000259" key="11">
    <source>
        <dbReference type="PROSITE" id="PS50878"/>
    </source>
</evidence>
<keyword evidence="6 10" id="KW-0051">Antiviral defense</keyword>
<dbReference type="HAMAP" id="MF_01470">
    <property type="entry name" value="Cas1"/>
    <property type="match status" value="1"/>
</dbReference>
<dbReference type="Pfam" id="PF10040">
    <property type="entry name" value="CRISPR_Cas6"/>
    <property type="match status" value="1"/>
</dbReference>
<evidence type="ECO:0000256" key="4">
    <source>
        <dbReference type="ARBA" id="ARBA00022801"/>
    </source>
</evidence>
<dbReference type="SUPFAM" id="SSF56672">
    <property type="entry name" value="DNA/RNA polymerases"/>
    <property type="match status" value="1"/>
</dbReference>
<evidence type="ECO:0000256" key="8">
    <source>
        <dbReference type="ARBA" id="ARBA00023211"/>
    </source>
</evidence>
<protein>
    <recommendedName>
        <fullName evidence="10">CRISPR-associated endonuclease Cas1</fullName>
        <ecNumber evidence="10">3.1.-.-</ecNumber>
    </recommendedName>
</protein>